<dbReference type="OrthoDB" id="9808348at2"/>
<protein>
    <recommendedName>
        <fullName evidence="2 5">Elongation factor Ts</fullName>
        <shortName evidence="5">EF-Ts</shortName>
    </recommendedName>
</protein>
<feature type="domain" description="Translation elongation factor EFTs/EF1B dimerisation" evidence="8">
    <location>
        <begin position="72"/>
        <end position="275"/>
    </location>
</feature>
<dbReference type="EMBL" id="FQUS01000003">
    <property type="protein sequence ID" value="SHE81694.1"/>
    <property type="molecule type" value="Genomic_DNA"/>
</dbReference>
<dbReference type="InterPro" id="IPR001816">
    <property type="entry name" value="Transl_elong_EFTs/EF1B"/>
</dbReference>
<dbReference type="InterPro" id="IPR036402">
    <property type="entry name" value="EF-Ts_dimer_sf"/>
</dbReference>
<proteinExistence type="inferred from homology"/>
<dbReference type="InterPro" id="IPR018101">
    <property type="entry name" value="Transl_elong_Ts_CS"/>
</dbReference>
<comment type="similarity">
    <text evidence="1 5 6">Belongs to the EF-Ts family.</text>
</comment>
<dbReference type="PANTHER" id="PTHR11741:SF0">
    <property type="entry name" value="ELONGATION FACTOR TS, MITOCHONDRIAL"/>
    <property type="match status" value="1"/>
</dbReference>
<evidence type="ECO:0000259" key="8">
    <source>
        <dbReference type="Pfam" id="PF00889"/>
    </source>
</evidence>
<dbReference type="PROSITE" id="PS01126">
    <property type="entry name" value="EF_TS_1"/>
    <property type="match status" value="1"/>
</dbReference>
<dbReference type="SUPFAM" id="SSF54713">
    <property type="entry name" value="Elongation factor Ts (EF-Ts), dimerisation domain"/>
    <property type="match status" value="2"/>
</dbReference>
<dbReference type="FunFam" id="1.10.8.10:FF:000001">
    <property type="entry name" value="Elongation factor Ts"/>
    <property type="match status" value="1"/>
</dbReference>
<dbReference type="AlphaFoldDB" id="A0A1M4WKG8"/>
<dbReference type="InterPro" id="IPR009060">
    <property type="entry name" value="UBA-like_sf"/>
</dbReference>
<name>A0A1M4WKG8_9BACT</name>
<dbReference type="STRING" id="1194090.SAMN05443144_103242"/>
<accession>A0A1M4WKG8</accession>
<dbReference type="GO" id="GO:0003746">
    <property type="term" value="F:translation elongation factor activity"/>
    <property type="evidence" value="ECO:0007669"/>
    <property type="project" value="UniProtKB-UniRule"/>
</dbReference>
<dbReference type="GO" id="GO:0005737">
    <property type="term" value="C:cytoplasm"/>
    <property type="evidence" value="ECO:0007669"/>
    <property type="project" value="UniProtKB-SubCell"/>
</dbReference>
<dbReference type="Gene3D" id="3.30.479.20">
    <property type="entry name" value="Elongation factor Ts, dimerisation domain"/>
    <property type="match status" value="2"/>
</dbReference>
<dbReference type="Pfam" id="PF00889">
    <property type="entry name" value="EF_TS"/>
    <property type="match status" value="1"/>
</dbReference>
<gene>
    <name evidence="5" type="primary">tsf</name>
    <name evidence="9" type="ORF">SAMN05443144_103242</name>
</gene>
<dbReference type="NCBIfam" id="TIGR00116">
    <property type="entry name" value="tsf"/>
    <property type="match status" value="1"/>
</dbReference>
<sequence length="277" mass="31237">MSISAKDVKELREQTGAGMMDCKKALQEADGDFDKAIEVLRKKGQKLSEKRADRKANQGLILTRLSDDKSKAAALEINCETDFVARNEDFRNRAKQFLDLVFEKEINSVDNLLETQLEGLTVADHLKDMIGKIGEKIKFNRVLSVHSDGQYISYIHPGNQLGVLVEFDGEITDEEIAKDVAMQIAAMNPIAVTREGVDSSVVEQELEIAKEQLLNEGKSEEIAEKAAKGKLRRFYEERVLLNQKFVKDNSMSVEAYLKENEMPLVKSFHRLQLGEES</sequence>
<organism evidence="9 10">
    <name type="scientific">Fodinibius roseus</name>
    <dbReference type="NCBI Taxonomy" id="1194090"/>
    <lineage>
        <taxon>Bacteria</taxon>
        <taxon>Pseudomonadati</taxon>
        <taxon>Balneolota</taxon>
        <taxon>Balneolia</taxon>
        <taxon>Balneolales</taxon>
        <taxon>Balneolaceae</taxon>
        <taxon>Fodinibius</taxon>
    </lineage>
</organism>
<evidence type="ECO:0000256" key="2">
    <source>
        <dbReference type="ARBA" id="ARBA00016956"/>
    </source>
</evidence>
<evidence type="ECO:0000256" key="3">
    <source>
        <dbReference type="ARBA" id="ARBA00022768"/>
    </source>
</evidence>
<evidence type="ECO:0000256" key="4">
    <source>
        <dbReference type="ARBA" id="ARBA00022917"/>
    </source>
</evidence>
<comment type="function">
    <text evidence="5 6">Associates with the EF-Tu.GDP complex and induces the exchange of GDP to GTP. It remains bound to the aminoacyl-tRNA.EF-Tu.GTP complex up to the GTP hydrolysis stage on the ribosome.</text>
</comment>
<reference evidence="9 10" key="1">
    <citation type="submission" date="2016-11" db="EMBL/GenBank/DDBJ databases">
        <authorList>
            <person name="Jaros S."/>
            <person name="Januszkiewicz K."/>
            <person name="Wedrychowicz H."/>
        </authorList>
    </citation>
    <scope>NUCLEOTIDE SEQUENCE [LARGE SCALE GENOMIC DNA]</scope>
    <source>
        <strain evidence="9 10">DSM 21986</strain>
    </source>
</reference>
<feature type="region of interest" description="Involved in Mg(2+) ion dislocation from EF-Tu" evidence="5">
    <location>
        <begin position="81"/>
        <end position="84"/>
    </location>
</feature>
<dbReference type="CDD" id="cd14275">
    <property type="entry name" value="UBA_EF-Ts"/>
    <property type="match status" value="1"/>
</dbReference>
<comment type="subcellular location">
    <subcellularLocation>
        <location evidence="5 7">Cytoplasm</location>
    </subcellularLocation>
</comment>
<dbReference type="Gene3D" id="1.10.8.10">
    <property type="entry name" value="DNA helicase RuvA subunit, C-terminal domain"/>
    <property type="match status" value="1"/>
</dbReference>
<dbReference type="PANTHER" id="PTHR11741">
    <property type="entry name" value="ELONGATION FACTOR TS"/>
    <property type="match status" value="1"/>
</dbReference>
<dbReference type="SUPFAM" id="SSF46934">
    <property type="entry name" value="UBA-like"/>
    <property type="match status" value="1"/>
</dbReference>
<keyword evidence="5" id="KW-0963">Cytoplasm</keyword>
<dbReference type="InterPro" id="IPR014039">
    <property type="entry name" value="Transl_elong_EFTs/EF1B_dimer"/>
</dbReference>
<keyword evidence="10" id="KW-1185">Reference proteome</keyword>
<dbReference type="RefSeq" id="WP_073059850.1">
    <property type="nucleotide sequence ID" value="NZ_FQUS01000003.1"/>
</dbReference>
<dbReference type="PROSITE" id="PS01127">
    <property type="entry name" value="EF_TS_2"/>
    <property type="match status" value="1"/>
</dbReference>
<evidence type="ECO:0000256" key="7">
    <source>
        <dbReference type="RuleBase" id="RU000643"/>
    </source>
</evidence>
<evidence type="ECO:0000256" key="5">
    <source>
        <dbReference type="HAMAP-Rule" id="MF_00050"/>
    </source>
</evidence>
<dbReference type="Gene3D" id="1.10.286.20">
    <property type="match status" value="1"/>
</dbReference>
<evidence type="ECO:0000256" key="6">
    <source>
        <dbReference type="RuleBase" id="RU000642"/>
    </source>
</evidence>
<evidence type="ECO:0000313" key="10">
    <source>
        <dbReference type="Proteomes" id="UP000184041"/>
    </source>
</evidence>
<dbReference type="HAMAP" id="MF_00050">
    <property type="entry name" value="EF_Ts"/>
    <property type="match status" value="1"/>
</dbReference>
<keyword evidence="4 5" id="KW-0648">Protein biosynthesis</keyword>
<evidence type="ECO:0000256" key="1">
    <source>
        <dbReference type="ARBA" id="ARBA00005532"/>
    </source>
</evidence>
<keyword evidence="3 5" id="KW-0251">Elongation factor</keyword>
<evidence type="ECO:0000313" key="9">
    <source>
        <dbReference type="EMBL" id="SHE81694.1"/>
    </source>
</evidence>
<dbReference type="Proteomes" id="UP000184041">
    <property type="component" value="Unassembled WGS sequence"/>
</dbReference>